<dbReference type="AlphaFoldDB" id="A0A9J5Y1Y0"/>
<protein>
    <submittedName>
        <fullName evidence="1">Uncharacterized protein</fullName>
    </submittedName>
</protein>
<dbReference type="EMBL" id="JACXVP010000007">
    <property type="protein sequence ID" value="KAG5594221.1"/>
    <property type="molecule type" value="Genomic_DNA"/>
</dbReference>
<dbReference type="Proteomes" id="UP000824120">
    <property type="component" value="Chromosome 7"/>
</dbReference>
<proteinExistence type="predicted"/>
<gene>
    <name evidence="1" type="ORF">H5410_035453</name>
</gene>
<organism evidence="1 2">
    <name type="scientific">Solanum commersonii</name>
    <name type="common">Commerson's wild potato</name>
    <name type="synonym">Commerson's nightshade</name>
    <dbReference type="NCBI Taxonomy" id="4109"/>
    <lineage>
        <taxon>Eukaryota</taxon>
        <taxon>Viridiplantae</taxon>
        <taxon>Streptophyta</taxon>
        <taxon>Embryophyta</taxon>
        <taxon>Tracheophyta</taxon>
        <taxon>Spermatophyta</taxon>
        <taxon>Magnoliopsida</taxon>
        <taxon>eudicotyledons</taxon>
        <taxon>Gunneridae</taxon>
        <taxon>Pentapetalae</taxon>
        <taxon>asterids</taxon>
        <taxon>lamiids</taxon>
        <taxon>Solanales</taxon>
        <taxon>Solanaceae</taxon>
        <taxon>Solanoideae</taxon>
        <taxon>Solaneae</taxon>
        <taxon>Solanum</taxon>
    </lineage>
</organism>
<sequence>MEDDLENQITYESSFFGWLAARDACQAQHKCESRRLFLHDTSSHFFLLEGYRLAAVFFPSICAQGPVLERVSYDTLSSTWLLFSSKQPGLGLLISEKESSLSPSHSQDKLWFSEEPSVRCSSENKWQNIYLVIHNG</sequence>
<reference evidence="1 2" key="1">
    <citation type="submission" date="2020-09" db="EMBL/GenBank/DDBJ databases">
        <title>De no assembly of potato wild relative species, Solanum commersonii.</title>
        <authorList>
            <person name="Cho K."/>
        </authorList>
    </citation>
    <scope>NUCLEOTIDE SEQUENCE [LARGE SCALE GENOMIC DNA]</scope>
    <source>
        <strain evidence="1">LZ3.2</strain>
        <tissue evidence="1">Leaf</tissue>
    </source>
</reference>
<keyword evidence="2" id="KW-1185">Reference proteome</keyword>
<evidence type="ECO:0000313" key="2">
    <source>
        <dbReference type="Proteomes" id="UP000824120"/>
    </source>
</evidence>
<comment type="caution">
    <text evidence="1">The sequence shown here is derived from an EMBL/GenBank/DDBJ whole genome shotgun (WGS) entry which is preliminary data.</text>
</comment>
<accession>A0A9J5Y1Y0</accession>
<name>A0A9J5Y1Y0_SOLCO</name>
<evidence type="ECO:0000313" key="1">
    <source>
        <dbReference type="EMBL" id="KAG5594221.1"/>
    </source>
</evidence>